<comment type="caution">
    <text evidence="1">The sequence shown here is derived from an EMBL/GenBank/DDBJ whole genome shotgun (WGS) entry which is preliminary data.</text>
</comment>
<proteinExistence type="predicted"/>
<evidence type="ECO:0000313" key="1">
    <source>
        <dbReference type="EMBL" id="KKL74239.1"/>
    </source>
</evidence>
<organism evidence="1">
    <name type="scientific">marine sediment metagenome</name>
    <dbReference type="NCBI Taxonomy" id="412755"/>
    <lineage>
        <taxon>unclassified sequences</taxon>
        <taxon>metagenomes</taxon>
        <taxon>ecological metagenomes</taxon>
    </lineage>
</organism>
<sequence>MTTARTIPVEIGSRRELFVDRYLIDSMQDVCLQLAHPERREVVFVADAPWEDWTFRGASAVEEDGRV</sequence>
<feature type="non-terminal residue" evidence="1">
    <location>
        <position position="67"/>
    </location>
</feature>
<protein>
    <submittedName>
        <fullName evidence="1">Uncharacterized protein</fullName>
    </submittedName>
</protein>
<name>A0A0F9EJM7_9ZZZZ</name>
<gene>
    <name evidence="1" type="ORF">LCGC14_2066890</name>
</gene>
<accession>A0A0F9EJM7</accession>
<reference evidence="1" key="1">
    <citation type="journal article" date="2015" name="Nature">
        <title>Complex archaea that bridge the gap between prokaryotes and eukaryotes.</title>
        <authorList>
            <person name="Spang A."/>
            <person name="Saw J.H."/>
            <person name="Jorgensen S.L."/>
            <person name="Zaremba-Niedzwiedzka K."/>
            <person name="Martijn J."/>
            <person name="Lind A.E."/>
            <person name="van Eijk R."/>
            <person name="Schleper C."/>
            <person name="Guy L."/>
            <person name="Ettema T.J."/>
        </authorList>
    </citation>
    <scope>NUCLEOTIDE SEQUENCE</scope>
</reference>
<dbReference type="AlphaFoldDB" id="A0A0F9EJM7"/>
<dbReference type="EMBL" id="LAZR01024718">
    <property type="protein sequence ID" value="KKL74239.1"/>
    <property type="molecule type" value="Genomic_DNA"/>
</dbReference>